<evidence type="ECO:0000313" key="2">
    <source>
        <dbReference type="Proteomes" id="UP000228945"/>
    </source>
</evidence>
<dbReference type="Proteomes" id="UP000228945">
    <property type="component" value="Chromosome"/>
</dbReference>
<name>A0A2D2B199_9CAUL</name>
<gene>
    <name evidence="1" type="ORF">CSW64_17135</name>
</gene>
<organism evidence="1 2">
    <name type="scientific">Caulobacter mirabilis</name>
    <dbReference type="NCBI Taxonomy" id="69666"/>
    <lineage>
        <taxon>Bacteria</taxon>
        <taxon>Pseudomonadati</taxon>
        <taxon>Pseudomonadota</taxon>
        <taxon>Alphaproteobacteria</taxon>
        <taxon>Caulobacterales</taxon>
        <taxon>Caulobacteraceae</taxon>
        <taxon>Caulobacter</taxon>
    </lineage>
</organism>
<evidence type="ECO:0000313" key="1">
    <source>
        <dbReference type="EMBL" id="ATQ43987.1"/>
    </source>
</evidence>
<reference evidence="1 2" key="1">
    <citation type="submission" date="2017-10" db="EMBL/GenBank/DDBJ databases">
        <title>Genome sequence of Caulobacter mirabilis FWC38.</title>
        <authorList>
            <person name="Fiebig A."/>
            <person name="Crosson S."/>
        </authorList>
    </citation>
    <scope>NUCLEOTIDE SEQUENCE [LARGE SCALE GENOMIC DNA]</scope>
    <source>
        <strain evidence="1 2">FWC 38</strain>
    </source>
</reference>
<protein>
    <submittedName>
        <fullName evidence="1">Uncharacterized protein</fullName>
    </submittedName>
</protein>
<sequence>MSHFPYVGSGPYCYANAFAMMFGEAAPSPAVIEIATCSPFGMQLVGGTLPFFDPYGWTPETGFETALEAMGWTSTVEAGGDEEEAVDRLRAALAGGPVWVGPVEMGHLRFQPAMTAPVGADHYVVVLAIEDGWVRMHDPEGHPHATLPLDDFLAAWRAETLDYGAPFTMRTGFRRLRAVGEDEAVRGVLDQAAGWLSMERGVGVSPGTIGNGEAAEALAERIGSGCPAELRAHLVRFAVRVGARRLTDAASGLARIGLTDAANIALEQARRVGSLQYLLTTGRDAEAAAVLRALAPSYGRWLTALRAGR</sequence>
<dbReference type="EMBL" id="CP024201">
    <property type="protein sequence ID" value="ATQ43987.1"/>
    <property type="molecule type" value="Genomic_DNA"/>
</dbReference>
<proteinExistence type="predicted"/>
<accession>A0A2D2B199</accession>
<keyword evidence="2" id="KW-1185">Reference proteome</keyword>
<dbReference type="OrthoDB" id="8065844at2"/>
<dbReference type="AlphaFoldDB" id="A0A2D2B199"/>
<dbReference type="KEGG" id="cmb:CSW64_17135"/>
<dbReference type="RefSeq" id="WP_099623235.1">
    <property type="nucleotide sequence ID" value="NZ_CP024201.1"/>
</dbReference>